<dbReference type="Pfam" id="PF00132">
    <property type="entry name" value="Hexapep"/>
    <property type="match status" value="3"/>
</dbReference>
<dbReference type="PANTHER" id="PTHR43300">
    <property type="entry name" value="ACETYLTRANSFERASE"/>
    <property type="match status" value="1"/>
</dbReference>
<reference evidence="5 6" key="1">
    <citation type="submission" date="2020-10" db="EMBL/GenBank/DDBJ databases">
        <title>Phylogeny of dyella-like bacteria.</title>
        <authorList>
            <person name="Fu J."/>
        </authorList>
    </citation>
    <scope>NUCLEOTIDE SEQUENCE [LARGE SCALE GENOMIC DNA]</scope>
    <source>
        <strain evidence="5 6">DHG40</strain>
    </source>
</reference>
<dbReference type="PANTHER" id="PTHR43300:SF4">
    <property type="entry name" value="ACYL-[ACYL-CARRIER-PROTEIN]--UDP-N-ACETYLGLUCOSAMINE O-ACYLTRANSFERASE"/>
    <property type="match status" value="1"/>
</dbReference>
<proteinExistence type="inferred from homology"/>
<dbReference type="InterPro" id="IPR011004">
    <property type="entry name" value="Trimer_LpxA-like_sf"/>
</dbReference>
<evidence type="ECO:0000256" key="3">
    <source>
        <dbReference type="ARBA" id="ARBA00022737"/>
    </source>
</evidence>
<evidence type="ECO:0000256" key="2">
    <source>
        <dbReference type="ARBA" id="ARBA00022679"/>
    </source>
</evidence>
<evidence type="ECO:0000256" key="1">
    <source>
        <dbReference type="ARBA" id="ARBA00007274"/>
    </source>
</evidence>
<sequence>MSEQAMIHPSADVQSSHIGARTRVWQYVVILEGARIGEDVNICSHCFIENDVEIGDRSTIKCGVQLWDGVRIEDDVFIGPNATFTNDPFPRSRVRPDAFLQTRVCKGASIGANATILPGITIGEGAMVGAGAVVTKSVPPLAIVVGSPARIVGYVDS</sequence>
<keyword evidence="6" id="KW-1185">Reference proteome</keyword>
<dbReference type="InterPro" id="IPR050179">
    <property type="entry name" value="Trans_hexapeptide_repeat"/>
</dbReference>
<dbReference type="InterPro" id="IPR001451">
    <property type="entry name" value="Hexapep"/>
</dbReference>
<dbReference type="SUPFAM" id="SSF51161">
    <property type="entry name" value="Trimeric LpxA-like enzymes"/>
    <property type="match status" value="1"/>
</dbReference>
<protein>
    <submittedName>
        <fullName evidence="5">N-acetyltransferase</fullName>
    </submittedName>
</protein>
<organism evidence="5 6">
    <name type="scientific">Dyella humi</name>
    <dbReference type="NCBI Taxonomy" id="1770547"/>
    <lineage>
        <taxon>Bacteria</taxon>
        <taxon>Pseudomonadati</taxon>
        <taxon>Pseudomonadota</taxon>
        <taxon>Gammaproteobacteria</taxon>
        <taxon>Lysobacterales</taxon>
        <taxon>Rhodanobacteraceae</taxon>
        <taxon>Dyella</taxon>
    </lineage>
</organism>
<keyword evidence="3" id="KW-0677">Repeat</keyword>
<name>A0ABW8IIM7_9GAMM</name>
<comment type="similarity">
    <text evidence="1">Belongs to the transferase hexapeptide repeat family.</text>
</comment>
<accession>A0ABW8IIM7</accession>
<evidence type="ECO:0000313" key="6">
    <source>
        <dbReference type="Proteomes" id="UP001620409"/>
    </source>
</evidence>
<dbReference type="PROSITE" id="PS00101">
    <property type="entry name" value="HEXAPEP_TRANSFERASES"/>
    <property type="match status" value="2"/>
</dbReference>
<dbReference type="EMBL" id="JADIKI010000022">
    <property type="protein sequence ID" value="MFK2855042.1"/>
    <property type="molecule type" value="Genomic_DNA"/>
</dbReference>
<gene>
    <name evidence="5" type="ORF">ISP18_10615</name>
</gene>
<evidence type="ECO:0000256" key="4">
    <source>
        <dbReference type="ARBA" id="ARBA00023315"/>
    </source>
</evidence>
<comment type="caution">
    <text evidence="5">The sequence shown here is derived from an EMBL/GenBank/DDBJ whole genome shotgun (WGS) entry which is preliminary data.</text>
</comment>
<dbReference type="Proteomes" id="UP001620409">
    <property type="component" value="Unassembled WGS sequence"/>
</dbReference>
<dbReference type="Gene3D" id="2.160.10.10">
    <property type="entry name" value="Hexapeptide repeat proteins"/>
    <property type="match status" value="1"/>
</dbReference>
<dbReference type="CDD" id="cd03358">
    <property type="entry name" value="LbH_WxcM_N_like"/>
    <property type="match status" value="1"/>
</dbReference>
<keyword evidence="2" id="KW-0808">Transferase</keyword>
<keyword evidence="4" id="KW-0012">Acyltransferase</keyword>
<dbReference type="InterPro" id="IPR018357">
    <property type="entry name" value="Hexapep_transf_CS"/>
</dbReference>
<evidence type="ECO:0000313" key="5">
    <source>
        <dbReference type="EMBL" id="MFK2855042.1"/>
    </source>
</evidence>